<comment type="similarity">
    <text evidence="2 7">Belongs to the ExbD/TolR family.</text>
</comment>
<evidence type="ECO:0000313" key="9">
    <source>
        <dbReference type="Proteomes" id="UP000586722"/>
    </source>
</evidence>
<evidence type="ECO:0000256" key="1">
    <source>
        <dbReference type="ARBA" id="ARBA00004162"/>
    </source>
</evidence>
<keyword evidence="4 7" id="KW-0812">Transmembrane</keyword>
<dbReference type="Pfam" id="PF02472">
    <property type="entry name" value="ExbD"/>
    <property type="match status" value="1"/>
</dbReference>
<evidence type="ECO:0000256" key="3">
    <source>
        <dbReference type="ARBA" id="ARBA00022475"/>
    </source>
</evidence>
<accession>A0A7X5JAY8</accession>
<name>A0A7X5JAY8_9HYPH</name>
<dbReference type="Proteomes" id="UP000586722">
    <property type="component" value="Unassembled WGS sequence"/>
</dbReference>
<keyword evidence="3" id="KW-1003">Cell membrane</keyword>
<keyword evidence="9" id="KW-1185">Reference proteome</keyword>
<gene>
    <name evidence="8" type="ORF">GWI72_16710</name>
</gene>
<proteinExistence type="inferred from homology"/>
<organism evidence="8 9">
    <name type="scientific">Pannonibacter tanglangensis</name>
    <dbReference type="NCBI Taxonomy" id="2750084"/>
    <lineage>
        <taxon>Bacteria</taxon>
        <taxon>Pseudomonadati</taxon>
        <taxon>Pseudomonadota</taxon>
        <taxon>Alphaproteobacteria</taxon>
        <taxon>Hyphomicrobiales</taxon>
        <taxon>Stappiaceae</taxon>
        <taxon>Pannonibacter</taxon>
    </lineage>
</organism>
<dbReference type="GO" id="GO:0022857">
    <property type="term" value="F:transmembrane transporter activity"/>
    <property type="evidence" value="ECO:0007669"/>
    <property type="project" value="InterPro"/>
</dbReference>
<evidence type="ECO:0000256" key="2">
    <source>
        <dbReference type="ARBA" id="ARBA00005811"/>
    </source>
</evidence>
<sequence length="131" mass="14288">MKFRTPPRRQMTDNTIPLINIVFLMLIFFLFAGSVARDDARRITPPEMIQNDENIRSTGALIIASEQELYLEDKPVTLEAAIAAHLAKGGGLMRVAAEATLPSDQLEAVLSALTAAGIKDIVLITRKGQAQ</sequence>
<dbReference type="GO" id="GO:0015031">
    <property type="term" value="P:protein transport"/>
    <property type="evidence" value="ECO:0007669"/>
    <property type="project" value="UniProtKB-KW"/>
</dbReference>
<dbReference type="GO" id="GO:0005886">
    <property type="term" value="C:plasma membrane"/>
    <property type="evidence" value="ECO:0007669"/>
    <property type="project" value="UniProtKB-SubCell"/>
</dbReference>
<comment type="subcellular location">
    <subcellularLocation>
        <location evidence="1">Cell membrane</location>
        <topology evidence="1">Single-pass membrane protein</topology>
    </subcellularLocation>
    <subcellularLocation>
        <location evidence="7">Cell membrane</location>
        <topology evidence="7">Single-pass type II membrane protein</topology>
    </subcellularLocation>
</comment>
<evidence type="ECO:0000256" key="7">
    <source>
        <dbReference type="RuleBase" id="RU003879"/>
    </source>
</evidence>
<evidence type="ECO:0000256" key="4">
    <source>
        <dbReference type="ARBA" id="ARBA00022692"/>
    </source>
</evidence>
<keyword evidence="7" id="KW-0813">Transport</keyword>
<comment type="caution">
    <text evidence="8">The sequence shown here is derived from an EMBL/GenBank/DDBJ whole genome shotgun (WGS) entry which is preliminary data.</text>
</comment>
<protein>
    <submittedName>
        <fullName evidence="8">Biopolymer transporter ExbD</fullName>
    </submittedName>
</protein>
<keyword evidence="6" id="KW-0472">Membrane</keyword>
<reference evidence="9" key="1">
    <citation type="submission" date="2020-01" db="EMBL/GenBank/DDBJ databases">
        <authorList>
            <person name="Fang Y."/>
            <person name="Sun R."/>
            <person name="Nie L."/>
            <person name="He J."/>
            <person name="Hao L."/>
            <person name="Wang L."/>
            <person name="Su S."/>
            <person name="Lv E."/>
            <person name="Zhang Z."/>
            <person name="Xie R."/>
            <person name="Liu H."/>
        </authorList>
    </citation>
    <scope>NUCLEOTIDE SEQUENCE [LARGE SCALE GENOMIC DNA]</scope>
    <source>
        <strain evidence="9">XCT-53</strain>
    </source>
</reference>
<evidence type="ECO:0000256" key="5">
    <source>
        <dbReference type="ARBA" id="ARBA00022989"/>
    </source>
</evidence>
<dbReference type="RefSeq" id="WP_161709393.1">
    <property type="nucleotide sequence ID" value="NZ_JAABLQ010000002.1"/>
</dbReference>
<evidence type="ECO:0000313" key="8">
    <source>
        <dbReference type="EMBL" id="NBN79921.1"/>
    </source>
</evidence>
<dbReference type="EMBL" id="JAABLQ010000002">
    <property type="protein sequence ID" value="NBN79921.1"/>
    <property type="molecule type" value="Genomic_DNA"/>
</dbReference>
<dbReference type="InterPro" id="IPR003400">
    <property type="entry name" value="ExbD"/>
</dbReference>
<evidence type="ECO:0000256" key="6">
    <source>
        <dbReference type="ARBA" id="ARBA00023136"/>
    </source>
</evidence>
<keyword evidence="5" id="KW-1133">Transmembrane helix</keyword>
<dbReference type="AlphaFoldDB" id="A0A7X5JAY8"/>
<keyword evidence="7" id="KW-0653">Protein transport</keyword>